<dbReference type="PANTHER" id="PTHR21240:SF30">
    <property type="entry name" value="AMIDOHYDROLASE-RELATED DOMAIN-CONTAINING PROTEIN-RELATED"/>
    <property type="match status" value="1"/>
</dbReference>
<dbReference type="PANTHER" id="PTHR21240">
    <property type="entry name" value="2-AMINO-3-CARBOXYLMUCONATE-6-SEMIALDEHYDE DECARBOXYLASE"/>
    <property type="match status" value="1"/>
</dbReference>
<evidence type="ECO:0000313" key="3">
    <source>
        <dbReference type="EMBL" id="CAE6779647.1"/>
    </source>
</evidence>
<proteinExistence type="predicted"/>
<dbReference type="EMBL" id="HG992338">
    <property type="protein sequence ID" value="CAE6779647.1"/>
    <property type="molecule type" value="Genomic_DNA"/>
</dbReference>
<accession>A0ABM8RZ90</accession>
<name>A0ABM8RZ90_9XANT</name>
<dbReference type="InterPro" id="IPR006680">
    <property type="entry name" value="Amidohydro-rel"/>
</dbReference>
<keyword evidence="1" id="KW-0456">Lyase</keyword>
<protein>
    <recommendedName>
        <fullName evidence="2">Amidohydrolase-related domain-containing protein</fullName>
    </recommendedName>
</protein>
<dbReference type="RefSeq" id="WP_212583847.1">
    <property type="nucleotide sequence ID" value="NZ_CP062164.1"/>
</dbReference>
<dbReference type="Proteomes" id="UP000835287">
    <property type="component" value="Chromosome"/>
</dbReference>
<gene>
    <name evidence="3" type="ORF">XAC301_23670</name>
</gene>
<dbReference type="Gene3D" id="3.20.20.140">
    <property type="entry name" value="Metal-dependent hydrolases"/>
    <property type="match status" value="1"/>
</dbReference>
<dbReference type="EMBL" id="HG992338">
    <property type="protein sequence ID" value="CAE6779625.1"/>
    <property type="molecule type" value="Genomic_DNA"/>
</dbReference>
<dbReference type="Pfam" id="PF04909">
    <property type="entry name" value="Amidohydro_2"/>
    <property type="match status" value="1"/>
</dbReference>
<sequence>MKIIGLEEHFVTTDVLTAWHALAPQWQDPGLQHYGRGEIGERLATMAEQRIADMDDTGIDVQVLSLTSPGVQSLEPDEAVALQTSSNDFLAETVRRRPDRFQGFATLATPDPQAAAKELRRTVTQLGLNGAMLFGRTRGRNLDHRDNWPIFETAAALRAPLYIHPQVSVPAVRDALYTGFGDEVDAALSAFGLGWHYETGVQILRMVLAGVFDRYPDLQVITGHWGEVALFYLERIDGLSGLTNLERPVSETFRRHVSVTPSGMWSERYLRWALEVLGAERILFSSDYPYRFTPGGGARNFLESADLSDADRHAIAHGNWERLVASIRRN</sequence>
<reference evidence="3 4" key="1">
    <citation type="submission" date="2021-02" db="EMBL/GenBank/DDBJ databases">
        <authorList>
            <person name="Pothier F. J."/>
        </authorList>
    </citation>
    <scope>NUCLEOTIDE SEQUENCE [LARGE SCALE GENOMIC DNA]</scope>
    <source>
        <strain evidence="3 4">301</strain>
    </source>
</reference>
<organism evidence="3 4">
    <name type="scientific">Xanthomonas arboricola pv. corylina</name>
    <dbReference type="NCBI Taxonomy" id="487821"/>
    <lineage>
        <taxon>Bacteria</taxon>
        <taxon>Pseudomonadati</taxon>
        <taxon>Pseudomonadota</taxon>
        <taxon>Gammaproteobacteria</taxon>
        <taxon>Lysobacterales</taxon>
        <taxon>Lysobacteraceae</taxon>
        <taxon>Xanthomonas</taxon>
    </lineage>
</organism>
<dbReference type="InterPro" id="IPR032465">
    <property type="entry name" value="ACMSD"/>
</dbReference>
<evidence type="ECO:0000256" key="1">
    <source>
        <dbReference type="ARBA" id="ARBA00023239"/>
    </source>
</evidence>
<dbReference type="InterPro" id="IPR032466">
    <property type="entry name" value="Metal_Hydrolase"/>
</dbReference>
<evidence type="ECO:0000259" key="2">
    <source>
        <dbReference type="Pfam" id="PF04909"/>
    </source>
</evidence>
<dbReference type="SUPFAM" id="SSF51556">
    <property type="entry name" value="Metallo-dependent hydrolases"/>
    <property type="match status" value="1"/>
</dbReference>
<feature type="domain" description="Amidohydrolase-related" evidence="2">
    <location>
        <begin position="39"/>
        <end position="323"/>
    </location>
</feature>
<evidence type="ECO:0000313" key="4">
    <source>
        <dbReference type="Proteomes" id="UP000835287"/>
    </source>
</evidence>
<keyword evidence="4" id="KW-1185">Reference proteome</keyword>